<reference evidence="1 2" key="1">
    <citation type="submission" date="2019-06" db="EMBL/GenBank/DDBJ databases">
        <title>Draft genomes of female and male turbot (Scophthalmus maximus).</title>
        <authorList>
            <person name="Xu H."/>
            <person name="Xu X.-W."/>
            <person name="Shao C."/>
            <person name="Chen S."/>
        </authorList>
    </citation>
    <scope>NUCLEOTIDE SEQUENCE [LARGE SCALE GENOMIC DNA]</scope>
    <source>
        <strain evidence="1">Ysfricsl-2016a</strain>
        <tissue evidence="1">Blood</tissue>
    </source>
</reference>
<organism evidence="1 2">
    <name type="scientific">Scophthalmus maximus</name>
    <name type="common">Turbot</name>
    <name type="synonym">Psetta maxima</name>
    <dbReference type="NCBI Taxonomy" id="52904"/>
    <lineage>
        <taxon>Eukaryota</taxon>
        <taxon>Metazoa</taxon>
        <taxon>Chordata</taxon>
        <taxon>Craniata</taxon>
        <taxon>Vertebrata</taxon>
        <taxon>Euteleostomi</taxon>
        <taxon>Actinopterygii</taxon>
        <taxon>Neopterygii</taxon>
        <taxon>Teleostei</taxon>
        <taxon>Neoteleostei</taxon>
        <taxon>Acanthomorphata</taxon>
        <taxon>Carangaria</taxon>
        <taxon>Pleuronectiformes</taxon>
        <taxon>Pleuronectoidei</taxon>
        <taxon>Scophthalmidae</taxon>
        <taxon>Scophthalmus</taxon>
    </lineage>
</organism>
<dbReference type="EMBL" id="VEVO01000006">
    <property type="protein sequence ID" value="KAF0040697.1"/>
    <property type="molecule type" value="Genomic_DNA"/>
</dbReference>
<evidence type="ECO:0000313" key="2">
    <source>
        <dbReference type="Proteomes" id="UP000438429"/>
    </source>
</evidence>
<gene>
    <name evidence="1" type="ORF">F2P81_006595</name>
</gene>
<comment type="caution">
    <text evidence="1">The sequence shown here is derived from an EMBL/GenBank/DDBJ whole genome shotgun (WGS) entry which is preliminary data.</text>
</comment>
<name>A0A6A4T3H3_SCOMX</name>
<protein>
    <submittedName>
        <fullName evidence="1">Uncharacterized protein</fullName>
    </submittedName>
</protein>
<proteinExistence type="predicted"/>
<accession>A0A6A4T3H3</accession>
<dbReference type="Proteomes" id="UP000438429">
    <property type="component" value="Unassembled WGS sequence"/>
</dbReference>
<dbReference type="AlphaFoldDB" id="A0A6A4T3H3"/>
<sequence length="136" mass="15269">MPRHSLGSNRLFETRDSSRFRVVSLTADVCNDTRTQRWDLIVILYIHGAGCGPERITCAPVGTARSSGNSALQWEQRAPERTARSRENSALQWEQCAPVSSLWSAVRHGQSCRCRGARTVCDLIIRGSFYTEKNNN</sequence>
<evidence type="ECO:0000313" key="1">
    <source>
        <dbReference type="EMBL" id="KAF0040697.1"/>
    </source>
</evidence>